<protein>
    <submittedName>
        <fullName evidence="2">Uncharacterized protein</fullName>
    </submittedName>
</protein>
<accession>A0AAC8T671</accession>
<dbReference type="Proteomes" id="UP000092654">
    <property type="component" value="Chromosome"/>
</dbReference>
<proteinExistence type="predicted"/>
<dbReference type="AlphaFoldDB" id="A0AAC8T671"/>
<evidence type="ECO:0000256" key="1">
    <source>
        <dbReference type="SAM" id="Phobius"/>
    </source>
</evidence>
<evidence type="ECO:0000313" key="2">
    <source>
        <dbReference type="EMBL" id="AKG03393.1"/>
    </source>
</evidence>
<feature type="transmembrane region" description="Helical" evidence="1">
    <location>
        <begin position="31"/>
        <end position="52"/>
    </location>
</feature>
<dbReference type="RefSeq" id="WP_040609753.1">
    <property type="nucleotide sequence ID" value="NZ_AMPQ01000028.1"/>
</dbReference>
<name>A0AAC8T671_9BACI</name>
<dbReference type="EMBL" id="CP011361">
    <property type="protein sequence ID" value="AKG03393.1"/>
    <property type="molecule type" value="Genomic_DNA"/>
</dbReference>
<evidence type="ECO:0000313" key="3">
    <source>
        <dbReference type="Proteomes" id="UP000092654"/>
    </source>
</evidence>
<reference evidence="3" key="1">
    <citation type="submission" date="2015-06" db="EMBL/GenBank/DDBJ databases">
        <title>Salimicrobium jeotgali MJ3, isolated from Myulchi jeot, a traditional Korean fermented seafood.</title>
        <authorList>
            <person name="Kim K.H."/>
            <person name="Jeon C.O."/>
            <person name="Jin H.M."/>
        </authorList>
    </citation>
    <scope>NUCLEOTIDE SEQUENCE [LARGE SCALE GENOMIC DNA]</scope>
    <source>
        <strain evidence="3">MJ3</strain>
    </source>
</reference>
<keyword evidence="1" id="KW-0812">Transmembrane</keyword>
<keyword evidence="1" id="KW-1133">Transmembrane helix</keyword>
<dbReference type="KEGG" id="sje:AAV35_000405"/>
<gene>
    <name evidence="2" type="ORF">AAV35_000405</name>
</gene>
<feature type="transmembrane region" description="Helical" evidence="1">
    <location>
        <begin position="5"/>
        <end position="25"/>
    </location>
</feature>
<sequence length="59" mass="6691">MNKNILKILGILFFSFGVIDVINIIDYPTLIINIGWTFTIIGILLIIASNFVQKKKPNQ</sequence>
<keyword evidence="1" id="KW-0472">Membrane</keyword>
<organism evidence="2 3">
    <name type="scientific">Salimicrobium jeotgali</name>
    <dbReference type="NCBI Taxonomy" id="1230341"/>
    <lineage>
        <taxon>Bacteria</taxon>
        <taxon>Bacillati</taxon>
        <taxon>Bacillota</taxon>
        <taxon>Bacilli</taxon>
        <taxon>Bacillales</taxon>
        <taxon>Bacillaceae</taxon>
        <taxon>Salimicrobium</taxon>
    </lineage>
</organism>